<feature type="region of interest" description="Disordered" evidence="4">
    <location>
        <begin position="88"/>
        <end position="111"/>
    </location>
</feature>
<feature type="transmembrane region" description="Helical" evidence="5">
    <location>
        <begin position="42"/>
        <end position="62"/>
    </location>
</feature>
<keyword evidence="1" id="KW-0677">Repeat</keyword>
<organism evidence="7">
    <name type="scientific">Chromera velia CCMP2878</name>
    <dbReference type="NCBI Taxonomy" id="1169474"/>
    <lineage>
        <taxon>Eukaryota</taxon>
        <taxon>Sar</taxon>
        <taxon>Alveolata</taxon>
        <taxon>Colpodellida</taxon>
        <taxon>Chromeraceae</taxon>
        <taxon>Chromera</taxon>
    </lineage>
</organism>
<dbReference type="VEuPathDB" id="CryptoDB:Cvel_16031"/>
<dbReference type="InterPro" id="IPR011990">
    <property type="entry name" value="TPR-like_helical_dom_sf"/>
</dbReference>
<dbReference type="Gene3D" id="3.40.50.150">
    <property type="entry name" value="Vaccinia Virus protein VP39"/>
    <property type="match status" value="1"/>
</dbReference>
<dbReference type="SMART" id="SM00028">
    <property type="entry name" value="TPR"/>
    <property type="match status" value="3"/>
</dbReference>
<dbReference type="PANTHER" id="PTHR22904">
    <property type="entry name" value="TPR REPEAT CONTAINING PROTEIN"/>
    <property type="match status" value="1"/>
</dbReference>
<gene>
    <name evidence="7" type="ORF">Cvel_16031</name>
</gene>
<dbReference type="Pfam" id="PF13649">
    <property type="entry name" value="Methyltransf_25"/>
    <property type="match status" value="1"/>
</dbReference>
<feature type="domain" description="Methyltransferase" evidence="6">
    <location>
        <begin position="428"/>
        <end position="522"/>
    </location>
</feature>
<feature type="repeat" description="TPR" evidence="3">
    <location>
        <begin position="192"/>
        <end position="225"/>
    </location>
</feature>
<dbReference type="InterPro" id="IPR041698">
    <property type="entry name" value="Methyltransf_25"/>
</dbReference>
<keyword evidence="5" id="KW-0472">Membrane</keyword>
<dbReference type="AlphaFoldDB" id="A0A0G4FA92"/>
<keyword evidence="5" id="KW-1133">Transmembrane helix</keyword>
<name>A0A0G4FA92_9ALVE</name>
<proteinExistence type="predicted"/>
<dbReference type="InterPro" id="IPR029063">
    <property type="entry name" value="SAM-dependent_MTases_sf"/>
</dbReference>
<evidence type="ECO:0000256" key="4">
    <source>
        <dbReference type="SAM" id="MobiDB-lite"/>
    </source>
</evidence>
<dbReference type="PROSITE" id="PS50293">
    <property type="entry name" value="TPR_REGION"/>
    <property type="match status" value="1"/>
</dbReference>
<dbReference type="EMBL" id="CDMZ01000240">
    <property type="protein sequence ID" value="CEM09903.1"/>
    <property type="molecule type" value="Genomic_DNA"/>
</dbReference>
<evidence type="ECO:0000256" key="5">
    <source>
        <dbReference type="SAM" id="Phobius"/>
    </source>
</evidence>
<dbReference type="SUPFAM" id="SSF48452">
    <property type="entry name" value="TPR-like"/>
    <property type="match status" value="1"/>
</dbReference>
<dbReference type="SUPFAM" id="SSF53335">
    <property type="entry name" value="S-adenosyl-L-methionine-dependent methyltransferases"/>
    <property type="match status" value="1"/>
</dbReference>
<dbReference type="GO" id="GO:0051879">
    <property type="term" value="F:Hsp90 protein binding"/>
    <property type="evidence" value="ECO:0007669"/>
    <property type="project" value="TreeGrafter"/>
</dbReference>
<keyword evidence="5" id="KW-0812">Transmembrane</keyword>
<dbReference type="CDD" id="cd02440">
    <property type="entry name" value="AdoMet_MTases"/>
    <property type="match status" value="1"/>
</dbReference>
<dbReference type="Gene3D" id="1.25.40.10">
    <property type="entry name" value="Tetratricopeptide repeat domain"/>
    <property type="match status" value="1"/>
</dbReference>
<evidence type="ECO:0000259" key="6">
    <source>
        <dbReference type="Pfam" id="PF13649"/>
    </source>
</evidence>
<feature type="repeat" description="TPR" evidence="3">
    <location>
        <begin position="158"/>
        <end position="191"/>
    </location>
</feature>
<evidence type="ECO:0000313" key="7">
    <source>
        <dbReference type="EMBL" id="CEM09903.1"/>
    </source>
</evidence>
<dbReference type="Pfam" id="PF13414">
    <property type="entry name" value="TPR_11"/>
    <property type="match status" value="1"/>
</dbReference>
<dbReference type="PROSITE" id="PS50005">
    <property type="entry name" value="TPR"/>
    <property type="match status" value="2"/>
</dbReference>
<evidence type="ECO:0000256" key="1">
    <source>
        <dbReference type="ARBA" id="ARBA00022737"/>
    </source>
</evidence>
<protein>
    <recommendedName>
        <fullName evidence="6">Methyltransferase domain-containing protein</fullName>
    </recommendedName>
</protein>
<dbReference type="PANTHER" id="PTHR22904:SF523">
    <property type="entry name" value="STRESS-INDUCED-PHOSPHOPROTEIN 1"/>
    <property type="match status" value="1"/>
</dbReference>
<evidence type="ECO:0000256" key="2">
    <source>
        <dbReference type="ARBA" id="ARBA00022803"/>
    </source>
</evidence>
<evidence type="ECO:0000256" key="3">
    <source>
        <dbReference type="PROSITE-ProRule" id="PRU00339"/>
    </source>
</evidence>
<feature type="compositionally biased region" description="Basic and acidic residues" evidence="4">
    <location>
        <begin position="100"/>
        <end position="111"/>
    </location>
</feature>
<keyword evidence="2 3" id="KW-0802">TPR repeat</keyword>
<sequence>MKNRKGKASGKEEAKSPPPTAPPAVEEQSEEKGRCPGCAWQYWSFGIGVSLLLFAGLVYFLSEHYPDGIPLMTQKGIWGRSIKASGGLSSLKKTGKKTGRKDAKTKDTRVPESAEDVQRLWDKASEAFDENRLEEAEELYKRLMRLPPSFSSPIFSSASVWTNLGTTQILKGEMEAAVETLLKAVELDPDSSEAWHNLGAAHRELQQYTQAIPAFQTAAKKAPSQRGALDSLHALGDTMRLYPELLVPAIASYNAALIALYGTTYAVPELPIIPEGVSWAPSQVAYLRMGLAELLLEVKDGQTGGNYTLPCSSVKGECDALALEQAYEIERIGKEAGLEGDAQFEDLLEITRHLIAAVTGSKDVEAASDRYVEALFDDYAETFDASLQALGYSGPAEIRRGVSEVLAELPSDQLPPPGPNSGFPLSLVLDIGCGTGLSGVEVRNLTRRLWGSDLSAGMVEKARQRDLYDDLQVETLVVSLERVAREGEGSRAALVVAADVVVYVGILGDVFEAAERALEPWGLFAFTIEKAPESECEAFREGNSTGWILTRSGRFAHCLDYVQGLCRKHNMRVVLSKDVTVRFEEGKPVGSQLVVAQLQKERKPYR</sequence>
<reference evidence="7" key="1">
    <citation type="submission" date="2014-11" db="EMBL/GenBank/DDBJ databases">
        <authorList>
            <person name="Otto D Thomas"/>
            <person name="Naeem Raeece"/>
        </authorList>
    </citation>
    <scope>NUCLEOTIDE SEQUENCE</scope>
</reference>
<dbReference type="InterPro" id="IPR019734">
    <property type="entry name" value="TPR_rpt"/>
</dbReference>
<accession>A0A0G4FA92</accession>
<feature type="region of interest" description="Disordered" evidence="4">
    <location>
        <begin position="1"/>
        <end position="31"/>
    </location>
</feature>